<dbReference type="STRING" id="299255.SAMN02745129_1178"/>
<evidence type="ECO:0000313" key="4">
    <source>
        <dbReference type="Proteomes" id="UP000184268"/>
    </source>
</evidence>
<organism evidence="3 4">
    <name type="scientific">Ferrimonas marina</name>
    <dbReference type="NCBI Taxonomy" id="299255"/>
    <lineage>
        <taxon>Bacteria</taxon>
        <taxon>Pseudomonadati</taxon>
        <taxon>Pseudomonadota</taxon>
        <taxon>Gammaproteobacteria</taxon>
        <taxon>Alteromonadales</taxon>
        <taxon>Ferrimonadaceae</taxon>
        <taxon>Ferrimonas</taxon>
    </lineage>
</organism>
<reference evidence="3 4" key="1">
    <citation type="submission" date="2016-11" db="EMBL/GenBank/DDBJ databases">
        <authorList>
            <person name="Jaros S."/>
            <person name="Januszkiewicz K."/>
            <person name="Wedrychowicz H."/>
        </authorList>
    </citation>
    <scope>NUCLEOTIDE SEQUENCE [LARGE SCALE GENOMIC DNA]</scope>
    <source>
        <strain evidence="3 4">DSM 16917</strain>
    </source>
</reference>
<dbReference type="Proteomes" id="UP000184268">
    <property type="component" value="Unassembled WGS sequence"/>
</dbReference>
<evidence type="ECO:0000259" key="2">
    <source>
        <dbReference type="Pfam" id="PF09832"/>
    </source>
</evidence>
<dbReference type="InterPro" id="IPR018637">
    <property type="entry name" value="DUF2059"/>
</dbReference>
<keyword evidence="4" id="KW-1185">Reference proteome</keyword>
<keyword evidence="1" id="KW-0732">Signal</keyword>
<accession>A0A1M5NU51</accession>
<dbReference type="EMBL" id="FQXG01000001">
    <property type="protein sequence ID" value="SHG92998.1"/>
    <property type="molecule type" value="Genomic_DNA"/>
</dbReference>
<dbReference type="AlphaFoldDB" id="A0A1M5NU51"/>
<feature type="chain" id="PRO_5009912697" description="DUF2059 domain-containing protein" evidence="1">
    <location>
        <begin position="18"/>
        <end position="137"/>
    </location>
</feature>
<dbReference type="RefSeq" id="WP_067658364.1">
    <property type="nucleotide sequence ID" value="NZ_FQXG01000001.1"/>
</dbReference>
<name>A0A1M5NU51_9GAMM</name>
<dbReference type="OrthoDB" id="5510290at2"/>
<evidence type="ECO:0000256" key="1">
    <source>
        <dbReference type="SAM" id="SignalP"/>
    </source>
</evidence>
<evidence type="ECO:0000313" key="3">
    <source>
        <dbReference type="EMBL" id="SHG92998.1"/>
    </source>
</evidence>
<proteinExistence type="predicted"/>
<protein>
    <recommendedName>
        <fullName evidence="2">DUF2059 domain-containing protein</fullName>
    </recommendedName>
</protein>
<feature type="domain" description="DUF2059" evidence="2">
    <location>
        <begin position="71"/>
        <end position="127"/>
    </location>
</feature>
<gene>
    <name evidence="3" type="ORF">SAMN02745129_1178</name>
</gene>
<dbReference type="Pfam" id="PF09832">
    <property type="entry name" value="DUF2059"/>
    <property type="match status" value="1"/>
</dbReference>
<feature type="signal peptide" evidence="1">
    <location>
        <begin position="1"/>
        <end position="17"/>
    </location>
</feature>
<sequence length="137" mass="15302">MRKLILLSLLFCSSLFAADDSAKLEAAKRYLATTPVSETLDELAEKMSAQMPPAHRARFIQVMTEQLDHSRLEQASLEALVHTFTLEELNALADFYGSEVGKAVVAKMGDYMAIMMPLIQEEMLAAAHQLQQQEPME</sequence>